<dbReference type="InterPro" id="IPR017946">
    <property type="entry name" value="PLC-like_Pdiesterase_TIM-brl"/>
</dbReference>
<dbReference type="RefSeq" id="WP_189061501.1">
    <property type="nucleotide sequence ID" value="NZ_BMMK01000042.1"/>
</dbReference>
<dbReference type="InterPro" id="IPR030395">
    <property type="entry name" value="GP_PDE_dom"/>
</dbReference>
<dbReference type="AlphaFoldDB" id="A0A8J3CHN5"/>
<dbReference type="SUPFAM" id="SSF51695">
    <property type="entry name" value="PLC-like phosphodiesterases"/>
    <property type="match status" value="1"/>
</dbReference>
<gene>
    <name evidence="2" type="primary">glpQ</name>
    <name evidence="2" type="ORF">GCM10012275_56850</name>
</gene>
<dbReference type="PANTHER" id="PTHR43805">
    <property type="entry name" value="GLYCEROPHOSPHORYL DIESTER PHOSPHODIESTERASE"/>
    <property type="match status" value="1"/>
</dbReference>
<keyword evidence="3" id="KW-1185">Reference proteome</keyword>
<reference evidence="2" key="1">
    <citation type="journal article" date="2014" name="Int. J. Syst. Evol. Microbiol.">
        <title>Complete genome sequence of Corynebacterium casei LMG S-19264T (=DSM 44701T), isolated from a smear-ripened cheese.</title>
        <authorList>
            <consortium name="US DOE Joint Genome Institute (JGI-PGF)"/>
            <person name="Walter F."/>
            <person name="Albersmeier A."/>
            <person name="Kalinowski J."/>
            <person name="Ruckert C."/>
        </authorList>
    </citation>
    <scope>NUCLEOTIDE SEQUENCE</scope>
    <source>
        <strain evidence="2">CGMCC 4.5737</strain>
    </source>
</reference>
<dbReference type="GO" id="GO:0006629">
    <property type="term" value="P:lipid metabolic process"/>
    <property type="evidence" value="ECO:0007669"/>
    <property type="project" value="InterPro"/>
</dbReference>
<reference evidence="2" key="2">
    <citation type="submission" date="2020-09" db="EMBL/GenBank/DDBJ databases">
        <authorList>
            <person name="Sun Q."/>
            <person name="Zhou Y."/>
        </authorList>
    </citation>
    <scope>NUCLEOTIDE SEQUENCE</scope>
    <source>
        <strain evidence="2">CGMCC 4.5737</strain>
    </source>
</reference>
<dbReference type="EMBL" id="BMMK01000042">
    <property type="protein sequence ID" value="GGM78852.1"/>
    <property type="molecule type" value="Genomic_DNA"/>
</dbReference>
<evidence type="ECO:0000313" key="2">
    <source>
        <dbReference type="EMBL" id="GGM78852.1"/>
    </source>
</evidence>
<accession>A0A8J3CHN5</accession>
<name>A0A8J3CHN5_9PSEU</name>
<dbReference type="CDD" id="cd08561">
    <property type="entry name" value="GDPD_cytoplasmic_ScUgpQ2_like"/>
    <property type="match status" value="1"/>
</dbReference>
<proteinExistence type="predicted"/>
<dbReference type="PROSITE" id="PS51704">
    <property type="entry name" value="GP_PDE"/>
    <property type="match status" value="1"/>
</dbReference>
<protein>
    <submittedName>
        <fullName evidence="2">Glycerophosphoryl diester phosphodiesterase</fullName>
    </submittedName>
</protein>
<dbReference type="PANTHER" id="PTHR43805:SF1">
    <property type="entry name" value="GP-PDE DOMAIN-CONTAINING PROTEIN"/>
    <property type="match status" value="1"/>
</dbReference>
<dbReference type="Gene3D" id="3.20.20.190">
    <property type="entry name" value="Phosphatidylinositol (PI) phosphodiesterase"/>
    <property type="match status" value="1"/>
</dbReference>
<dbReference type="Pfam" id="PF03009">
    <property type="entry name" value="GDPD"/>
    <property type="match status" value="1"/>
</dbReference>
<comment type="caution">
    <text evidence="2">The sequence shown here is derived from an EMBL/GenBank/DDBJ whole genome shotgun (WGS) entry which is preliminary data.</text>
</comment>
<dbReference type="Proteomes" id="UP000637578">
    <property type="component" value="Unassembled WGS sequence"/>
</dbReference>
<feature type="domain" description="GP-PDE" evidence="1">
    <location>
        <begin position="13"/>
        <end position="251"/>
    </location>
</feature>
<organism evidence="2 3">
    <name type="scientific">Longimycelium tulufanense</name>
    <dbReference type="NCBI Taxonomy" id="907463"/>
    <lineage>
        <taxon>Bacteria</taxon>
        <taxon>Bacillati</taxon>
        <taxon>Actinomycetota</taxon>
        <taxon>Actinomycetes</taxon>
        <taxon>Pseudonocardiales</taxon>
        <taxon>Pseudonocardiaceae</taxon>
        <taxon>Longimycelium</taxon>
    </lineage>
</organism>
<dbReference type="GO" id="GO:0008081">
    <property type="term" value="F:phosphoric diester hydrolase activity"/>
    <property type="evidence" value="ECO:0007669"/>
    <property type="project" value="InterPro"/>
</dbReference>
<evidence type="ECO:0000259" key="1">
    <source>
        <dbReference type="PROSITE" id="PS51704"/>
    </source>
</evidence>
<evidence type="ECO:0000313" key="3">
    <source>
        <dbReference type="Proteomes" id="UP000637578"/>
    </source>
</evidence>
<sequence length="261" mass="29285">MRTRHPYLDGPHPRAFAHRGWHVGELAGMENAMSAFRRAVAEGYHYLETDVHATADGVVVVHHDPVLDRTTDGRGPVAAQPWRRVSRARIGGREPVSRLEEVLEELPDTHLNVDVKADSAVAPVLRTLARTNSWHRVCLASFDERRLTRLRRAGGPRLITSLGPRSAGALWAGARLRGLAPRRVVRGQLAQLPRRHGRLTLVDRRLVRLAHRWGLEVHVWTVDRPAEMGALLDLGVDGLVTDRPDRLREVLRARGHWPATV</sequence>